<dbReference type="EMBL" id="JBHSXN010000002">
    <property type="protein sequence ID" value="MFC6952835.1"/>
    <property type="molecule type" value="Genomic_DNA"/>
</dbReference>
<evidence type="ECO:0000313" key="6">
    <source>
        <dbReference type="Proteomes" id="UP001596395"/>
    </source>
</evidence>
<evidence type="ECO:0000256" key="1">
    <source>
        <dbReference type="ARBA" id="ARBA00023015"/>
    </source>
</evidence>
<sequence length="219" mass="23332">MQSADLTLTLPESMQLPVPEWVDDDVVDREEVLSWQVRPGEDAVYFLSLVTGDLEAVRELGETAEVARTADVTPVEGADAFYVYAEVPLREADTAFMSTFDAPGLVVVPPIAYTATDTVHVTVLGEDDALSGILDGLPDAVDATVERVSEHGRLGGALAGRLTRRQFQAVAVARDVGYYDVPRDGDLATVADELDISQSAASTLLRNAERALVDAALGG</sequence>
<dbReference type="Proteomes" id="UP001596395">
    <property type="component" value="Unassembled WGS sequence"/>
</dbReference>
<dbReference type="RefSeq" id="WP_336349818.1">
    <property type="nucleotide sequence ID" value="NZ_JAZAQL010000002.1"/>
</dbReference>
<dbReference type="AlphaFoldDB" id="A0ABD5VF74"/>
<gene>
    <name evidence="5" type="ORF">ACFQGB_08145</name>
</gene>
<organism evidence="5 6">
    <name type="scientific">Halorubellus litoreus</name>
    <dbReference type="NCBI Taxonomy" id="755308"/>
    <lineage>
        <taxon>Archaea</taxon>
        <taxon>Methanobacteriati</taxon>
        <taxon>Methanobacteriota</taxon>
        <taxon>Stenosarchaea group</taxon>
        <taxon>Halobacteria</taxon>
        <taxon>Halobacteriales</taxon>
        <taxon>Halorubellaceae</taxon>
        <taxon>Halorubellus</taxon>
    </lineage>
</organism>
<evidence type="ECO:0000256" key="2">
    <source>
        <dbReference type="ARBA" id="ARBA00023163"/>
    </source>
</evidence>
<feature type="domain" description="HVO-0513-like N-terminal" evidence="4">
    <location>
        <begin position="21"/>
        <end position="151"/>
    </location>
</feature>
<evidence type="ECO:0000259" key="4">
    <source>
        <dbReference type="Pfam" id="PF24278"/>
    </source>
</evidence>
<comment type="caution">
    <text evidence="5">The sequence shown here is derived from an EMBL/GenBank/DDBJ whole genome shotgun (WGS) entry which is preliminary data.</text>
</comment>
<keyword evidence="6" id="KW-1185">Reference proteome</keyword>
<proteinExistence type="predicted"/>
<name>A0ABD5VF74_9EURY</name>
<protein>
    <submittedName>
        <fullName evidence="5">Helix-turn-helix domain-containing protein</fullName>
    </submittedName>
</protein>
<dbReference type="Pfam" id="PF04967">
    <property type="entry name" value="HTH_10"/>
    <property type="match status" value="1"/>
</dbReference>
<evidence type="ECO:0000313" key="5">
    <source>
        <dbReference type="EMBL" id="MFC6952835.1"/>
    </source>
</evidence>
<dbReference type="PANTHER" id="PTHR34236:SF1">
    <property type="entry name" value="DIMETHYL SULFOXIDE REDUCTASE TRANSCRIPTIONAL ACTIVATOR"/>
    <property type="match status" value="1"/>
</dbReference>
<keyword evidence="2" id="KW-0804">Transcription</keyword>
<dbReference type="Pfam" id="PF24278">
    <property type="entry name" value="HVO_0513_N"/>
    <property type="match status" value="1"/>
</dbReference>
<feature type="domain" description="HTH bat-type" evidence="3">
    <location>
        <begin position="162"/>
        <end position="213"/>
    </location>
</feature>
<dbReference type="InterPro" id="IPR007050">
    <property type="entry name" value="HTH_bacterioopsin"/>
</dbReference>
<reference evidence="5 6" key="1">
    <citation type="journal article" date="2019" name="Int. J. Syst. Evol. Microbiol.">
        <title>The Global Catalogue of Microorganisms (GCM) 10K type strain sequencing project: providing services to taxonomists for standard genome sequencing and annotation.</title>
        <authorList>
            <consortium name="The Broad Institute Genomics Platform"/>
            <consortium name="The Broad Institute Genome Sequencing Center for Infectious Disease"/>
            <person name="Wu L."/>
            <person name="Ma J."/>
        </authorList>
    </citation>
    <scope>NUCLEOTIDE SEQUENCE [LARGE SCALE GENOMIC DNA]</scope>
    <source>
        <strain evidence="5 6">GX26</strain>
    </source>
</reference>
<dbReference type="PANTHER" id="PTHR34236">
    <property type="entry name" value="DIMETHYL SULFOXIDE REDUCTASE TRANSCRIPTIONAL ACTIVATOR"/>
    <property type="match status" value="1"/>
</dbReference>
<accession>A0ABD5VF74</accession>
<keyword evidence="1" id="KW-0805">Transcription regulation</keyword>
<evidence type="ECO:0000259" key="3">
    <source>
        <dbReference type="Pfam" id="PF04967"/>
    </source>
</evidence>
<dbReference type="InterPro" id="IPR056493">
    <property type="entry name" value="HVO_0513_N"/>
</dbReference>